<dbReference type="Gene3D" id="2.60.120.200">
    <property type="match status" value="1"/>
</dbReference>
<dbReference type="SUPFAM" id="SSF49899">
    <property type="entry name" value="Concanavalin A-like lectins/glucanases"/>
    <property type="match status" value="1"/>
</dbReference>
<dbReference type="EMBL" id="GITU01005352">
    <property type="protein sequence ID" value="MBC1174055.1"/>
    <property type="molecule type" value="Transcribed_RNA"/>
</dbReference>
<reference evidence="11" key="2">
    <citation type="journal article" date="2020" name="BMC">
        <title>Leishmania infection induces a limited differential gene expression in the sand fly midgut.</title>
        <authorList>
            <person name="Coutinho-Abreu I.V."/>
            <person name="Serafim T.D."/>
            <person name="Meneses C."/>
            <person name="Kamhawi S."/>
            <person name="Oliveira F."/>
            <person name="Valenzuela J.G."/>
        </authorList>
    </citation>
    <scope>NUCLEOTIDE SEQUENCE</scope>
    <source>
        <strain evidence="11">Jacobina</strain>
        <tissue evidence="11">Midgut</tissue>
    </source>
</reference>
<keyword evidence="3 9" id="KW-0732">Signal</keyword>
<feature type="chain" id="PRO_5044555266" evidence="9">
    <location>
        <begin position="29"/>
        <end position="684"/>
    </location>
</feature>
<dbReference type="InterPro" id="IPR013320">
    <property type="entry name" value="ConA-like_dom_sf"/>
</dbReference>
<dbReference type="Gene3D" id="3.80.10.10">
    <property type="entry name" value="Ribonuclease Inhibitor"/>
    <property type="match status" value="1"/>
</dbReference>
<dbReference type="VEuPathDB" id="VectorBase:LLONM1_003555"/>
<evidence type="ECO:0000256" key="8">
    <source>
        <dbReference type="SAM" id="Phobius"/>
    </source>
</evidence>
<dbReference type="PANTHER" id="PTHR12223:SF28">
    <property type="entry name" value="LECTIN, MANNOSE BINDING 1 LIKE"/>
    <property type="match status" value="1"/>
</dbReference>
<dbReference type="SUPFAM" id="SSF52047">
    <property type="entry name" value="RNI-like"/>
    <property type="match status" value="1"/>
</dbReference>
<protein>
    <submittedName>
        <fullName evidence="11">Putative mannose lectin ergic-53 involved in glycoprotein traffic</fullName>
    </submittedName>
</protein>
<keyword evidence="6 8" id="KW-0472">Membrane</keyword>
<keyword evidence="7" id="KW-1015">Disulfide bond</keyword>
<dbReference type="GO" id="GO:0033116">
    <property type="term" value="C:endoplasmic reticulum-Golgi intermediate compartment membrane"/>
    <property type="evidence" value="ECO:0007669"/>
    <property type="project" value="UniProtKB-SubCell"/>
</dbReference>
<evidence type="ECO:0000313" key="13">
    <source>
        <dbReference type="Proteomes" id="UP000092461"/>
    </source>
</evidence>
<dbReference type="FunFam" id="2.60.120.200:FF:000028">
    <property type="entry name" value="Blast:Protein ERGIC-53"/>
    <property type="match status" value="1"/>
</dbReference>
<dbReference type="GO" id="GO:0000139">
    <property type="term" value="C:Golgi membrane"/>
    <property type="evidence" value="ECO:0007669"/>
    <property type="project" value="TreeGrafter"/>
</dbReference>
<feature type="transmembrane region" description="Helical" evidence="8">
    <location>
        <begin position="447"/>
        <end position="468"/>
    </location>
</feature>
<dbReference type="EMBL" id="AJWK01008993">
    <property type="status" value="NOT_ANNOTATED_CDS"/>
    <property type="molecule type" value="Genomic_DNA"/>
</dbReference>
<dbReference type="EnsemblMetazoa" id="LLOJ002784-RA">
    <property type="protein sequence ID" value="LLOJ002784-PA"/>
    <property type="gene ID" value="LLOJ002784"/>
</dbReference>
<dbReference type="Proteomes" id="UP000092461">
    <property type="component" value="Unassembled WGS sequence"/>
</dbReference>
<dbReference type="EMBL" id="AJWK01008992">
    <property type="status" value="NOT_ANNOTATED_CDS"/>
    <property type="molecule type" value="Genomic_DNA"/>
</dbReference>
<evidence type="ECO:0000256" key="3">
    <source>
        <dbReference type="ARBA" id="ARBA00022729"/>
    </source>
</evidence>
<reference evidence="13" key="1">
    <citation type="submission" date="2012-05" db="EMBL/GenBank/DDBJ databases">
        <title>Whole Genome Assembly of Lutzomyia longipalpis.</title>
        <authorList>
            <person name="Richards S."/>
            <person name="Qu C."/>
            <person name="Dillon R."/>
            <person name="Worley K."/>
            <person name="Scherer S."/>
            <person name="Batterton M."/>
            <person name="Taylor A."/>
            <person name="Hawes A."/>
            <person name="Hernandez B."/>
            <person name="Kovar C."/>
            <person name="Mandapat C."/>
            <person name="Pham C."/>
            <person name="Qu C."/>
            <person name="Jing C."/>
            <person name="Bess C."/>
            <person name="Bandaranaike D."/>
            <person name="Ngo D."/>
            <person name="Ongeri F."/>
            <person name="Arias F."/>
            <person name="Lara F."/>
            <person name="Weissenberger G."/>
            <person name="Kamau G."/>
            <person name="Han H."/>
            <person name="Shen H."/>
            <person name="Dinh H."/>
            <person name="Khalil I."/>
            <person name="Jones J."/>
            <person name="Shafer J."/>
            <person name="Jayaseelan J."/>
            <person name="Quiroz J."/>
            <person name="Blankenburg K."/>
            <person name="Nguyen L."/>
            <person name="Jackson L."/>
            <person name="Francisco L."/>
            <person name="Tang L.-Y."/>
            <person name="Pu L.-L."/>
            <person name="Perales L."/>
            <person name="Lorensuhewa L."/>
            <person name="Munidasa M."/>
            <person name="Coyle M."/>
            <person name="Taylor M."/>
            <person name="Puazo M."/>
            <person name="Firestine M."/>
            <person name="Scheel M."/>
            <person name="Javaid M."/>
            <person name="Wang M."/>
            <person name="Li M."/>
            <person name="Tabassum N."/>
            <person name="Saada N."/>
            <person name="Osuji N."/>
            <person name="Aqrawi P."/>
            <person name="Fu Q."/>
            <person name="Thornton R."/>
            <person name="Raj R."/>
            <person name="Goodspeed R."/>
            <person name="Mata R."/>
            <person name="Najjar R."/>
            <person name="Gubbala S."/>
            <person name="Lee S."/>
            <person name="Denson S."/>
            <person name="Patil S."/>
            <person name="Macmil S."/>
            <person name="Qi S."/>
            <person name="Matskevitch T."/>
            <person name="Palculict T."/>
            <person name="Mathew T."/>
            <person name="Vee V."/>
            <person name="Velamala V."/>
            <person name="Korchina V."/>
            <person name="Cai W."/>
            <person name="Liu W."/>
            <person name="Dai W."/>
            <person name="Zou X."/>
            <person name="Zhu Y."/>
            <person name="Zhang Y."/>
            <person name="Wu Y.-Q."/>
            <person name="Xin Y."/>
            <person name="Nazarath L."/>
            <person name="Kovar C."/>
            <person name="Han Y."/>
            <person name="Muzny D."/>
            <person name="Gibbs R."/>
        </authorList>
    </citation>
    <scope>NUCLEOTIDE SEQUENCE [LARGE SCALE GENOMIC DNA]</scope>
    <source>
        <strain evidence="13">Jacobina</strain>
    </source>
</reference>
<keyword evidence="13" id="KW-1185">Reference proteome</keyword>
<dbReference type="VEuPathDB" id="VectorBase:LLOJ002784"/>
<evidence type="ECO:0000256" key="6">
    <source>
        <dbReference type="ARBA" id="ARBA00023136"/>
    </source>
</evidence>
<feature type="signal peptide" evidence="9">
    <location>
        <begin position="1"/>
        <end position="28"/>
    </location>
</feature>
<dbReference type="GO" id="GO:0005537">
    <property type="term" value="F:D-mannose binding"/>
    <property type="evidence" value="ECO:0007669"/>
    <property type="project" value="TreeGrafter"/>
</dbReference>
<reference evidence="12" key="3">
    <citation type="submission" date="2020-05" db="UniProtKB">
        <authorList>
            <consortium name="EnsemblMetazoa"/>
        </authorList>
    </citation>
    <scope>IDENTIFICATION</scope>
    <source>
        <strain evidence="12">Jacobina</strain>
    </source>
</reference>
<dbReference type="GO" id="GO:0005789">
    <property type="term" value="C:endoplasmic reticulum membrane"/>
    <property type="evidence" value="ECO:0007669"/>
    <property type="project" value="TreeGrafter"/>
</dbReference>
<dbReference type="GO" id="GO:0030134">
    <property type="term" value="C:COPII-coated ER to Golgi transport vesicle"/>
    <property type="evidence" value="ECO:0007669"/>
    <property type="project" value="TreeGrafter"/>
</dbReference>
<dbReference type="PROSITE" id="PS51328">
    <property type="entry name" value="L_LECTIN_LIKE"/>
    <property type="match status" value="1"/>
</dbReference>
<dbReference type="AlphaFoldDB" id="A0A1B0CEL4"/>
<proteinExistence type="predicted"/>
<dbReference type="VEuPathDB" id="VectorBase:LLONM1_006721"/>
<name>A0A1B0CEL4_LUTLO</name>
<keyword evidence="2 8" id="KW-0812">Transmembrane</keyword>
<sequence>MMAGWKFSAFSSVFVSIFLVIAVRVASGNQPGLVHRTFQYKYSFKPPYLAQKDGTVPFWEYGGNAIASAESVRIAPSLRSQKGAIWTKSKTTFDWWDVEIVFRVSGRGRVGADGLAFWYTTEKGDYNGDVFGSSDRWSGLGLFFDSFDNDNKHNNPYIMAVLNDGTKKFDHQNDGTTQLLSGCLRDFRNKPFPTRARIEYYNNVLTVLFHNGMTITMRTTRSTGGLADDHDVFHFLTTSLHPAGQDPQQPSDEADRLSKEYLEYQKKLEQQKEDYRREHPDKAPKEELDDWFESDNQRELRQIWQAQSGMTEERTLGLLSVGGGGAPHQGTGAPAQGGAMQPAAVISRHEVEALLQNNNYIAQTSKEIRQIIGDLAMRTDTILQNQARQPTAQVQASGYETQGLLNEMRESMNNVKQGLAQIGHTLSTKDGGGAGCPTSNCLGLTTFLVITVIQLSLVFCYSLFSVLVKRIGKYLSPKDILNFGVCSKAAKGISDRMLERMKRLYKENNKASGSWNFSHVEKCRNLRVFFVSSENCLTDAVLERIVANNPKLHTVEIVNCRKLTPRGLEALGKLKNLLDLQITDTEWDNEFLMILTAVNQKLTGIRLTFDRKISTEALVAFFKKQFKLRYIMLKSQEERNMSPILRAIHQNCFFVLFLIFKVPNNMVTRYEALDSREAKAKKFY</sequence>
<dbReference type="Pfam" id="PF03388">
    <property type="entry name" value="Lectin_leg-like"/>
    <property type="match status" value="1"/>
</dbReference>
<evidence type="ECO:0000256" key="4">
    <source>
        <dbReference type="ARBA" id="ARBA00022734"/>
    </source>
</evidence>
<dbReference type="InterPro" id="IPR032675">
    <property type="entry name" value="LRR_dom_sf"/>
</dbReference>
<dbReference type="PANTHER" id="PTHR12223">
    <property type="entry name" value="VESICULAR MANNOSE-BINDING LECTIN"/>
    <property type="match status" value="1"/>
</dbReference>
<evidence type="ECO:0000256" key="5">
    <source>
        <dbReference type="ARBA" id="ARBA00022989"/>
    </source>
</evidence>
<organism evidence="12 13">
    <name type="scientific">Lutzomyia longipalpis</name>
    <name type="common">Sand fly</name>
    <dbReference type="NCBI Taxonomy" id="7200"/>
    <lineage>
        <taxon>Eukaryota</taxon>
        <taxon>Metazoa</taxon>
        <taxon>Ecdysozoa</taxon>
        <taxon>Arthropoda</taxon>
        <taxon>Hexapoda</taxon>
        <taxon>Insecta</taxon>
        <taxon>Pterygota</taxon>
        <taxon>Neoptera</taxon>
        <taxon>Endopterygota</taxon>
        <taxon>Diptera</taxon>
        <taxon>Nematocera</taxon>
        <taxon>Psychodoidea</taxon>
        <taxon>Psychodidae</taxon>
        <taxon>Lutzomyia</taxon>
        <taxon>Lutzomyia</taxon>
    </lineage>
</organism>
<evidence type="ECO:0000313" key="12">
    <source>
        <dbReference type="EnsemblMetazoa" id="LLOJ002784-PA"/>
    </source>
</evidence>
<keyword evidence="5 8" id="KW-1133">Transmembrane helix</keyword>
<keyword evidence="4 11" id="KW-0430">Lectin</keyword>
<dbReference type="InterPro" id="IPR005052">
    <property type="entry name" value="Lectin_leg"/>
</dbReference>
<evidence type="ECO:0000256" key="1">
    <source>
        <dbReference type="ARBA" id="ARBA00004151"/>
    </source>
</evidence>
<comment type="subcellular location">
    <subcellularLocation>
        <location evidence="1">Endoplasmic reticulum-Golgi intermediate compartment membrane</location>
        <topology evidence="1">Single-pass type I membrane protein</topology>
    </subcellularLocation>
</comment>
<evidence type="ECO:0000256" key="7">
    <source>
        <dbReference type="ARBA" id="ARBA00023157"/>
    </source>
</evidence>
<accession>A0A1B0CEL4</accession>
<evidence type="ECO:0000259" key="10">
    <source>
        <dbReference type="PROSITE" id="PS51328"/>
    </source>
</evidence>
<feature type="domain" description="L-type lectin-like" evidence="10">
    <location>
        <begin position="36"/>
        <end position="243"/>
    </location>
</feature>
<evidence type="ECO:0000256" key="2">
    <source>
        <dbReference type="ARBA" id="ARBA00022692"/>
    </source>
</evidence>
<evidence type="ECO:0000256" key="9">
    <source>
        <dbReference type="SAM" id="SignalP"/>
    </source>
</evidence>
<dbReference type="GO" id="GO:0006888">
    <property type="term" value="P:endoplasmic reticulum to Golgi vesicle-mediated transport"/>
    <property type="evidence" value="ECO:0007669"/>
    <property type="project" value="TreeGrafter"/>
</dbReference>
<evidence type="ECO:0000313" key="11">
    <source>
        <dbReference type="EMBL" id="MBC1174055.1"/>
    </source>
</evidence>
<dbReference type="InterPro" id="IPR051136">
    <property type="entry name" value="Intracellular_Lectin-GPT"/>
</dbReference>